<dbReference type="GeneID" id="27690935"/>
<dbReference type="VEuPathDB" id="FungiDB:SPPG_07738"/>
<evidence type="ECO:0000313" key="2">
    <source>
        <dbReference type="EMBL" id="KNC96912.1"/>
    </source>
</evidence>
<dbReference type="PANTHER" id="PTHR34818">
    <property type="entry name" value="PROTEIN BLI-3"/>
    <property type="match status" value="1"/>
</dbReference>
<evidence type="ECO:0000259" key="1">
    <source>
        <dbReference type="Pfam" id="PF16242"/>
    </source>
</evidence>
<gene>
    <name evidence="2" type="ORF">SPPG_07738</name>
</gene>
<sequence>MMTTRRPDGHLVSRPMAVRKRIGTDMWFITNNESHKLEELRFDPHVNLSFYKEGTGEWVSISGTAEVKQDRSLVDALWGPDMKAWFNDLGDGIHTGGPDDPRVTVAQVKAFSAYYYVQDRSKPAVLYELAKSTLTGEAPELGKVRLIDEEKVEVARKLESST</sequence>
<dbReference type="SUPFAM" id="SSF50475">
    <property type="entry name" value="FMN-binding split barrel"/>
    <property type="match status" value="1"/>
</dbReference>
<dbReference type="RefSeq" id="XP_016604952.1">
    <property type="nucleotide sequence ID" value="XM_016755896.1"/>
</dbReference>
<dbReference type="AlphaFoldDB" id="A0A0L0H6P6"/>
<proteinExistence type="predicted"/>
<dbReference type="eggNOG" id="ENOG502RZBA">
    <property type="taxonomic scope" value="Eukaryota"/>
</dbReference>
<dbReference type="InterPro" id="IPR052917">
    <property type="entry name" value="Stress-Dev_Protein"/>
</dbReference>
<dbReference type="Pfam" id="PF16242">
    <property type="entry name" value="Pyrid_ox_like"/>
    <property type="match status" value="1"/>
</dbReference>
<dbReference type="Proteomes" id="UP000053201">
    <property type="component" value="Unassembled WGS sequence"/>
</dbReference>
<dbReference type="PANTHER" id="PTHR34818:SF1">
    <property type="entry name" value="PROTEIN BLI-3"/>
    <property type="match status" value="1"/>
</dbReference>
<dbReference type="OrthoDB" id="434253at2759"/>
<evidence type="ECO:0000313" key="3">
    <source>
        <dbReference type="Proteomes" id="UP000053201"/>
    </source>
</evidence>
<dbReference type="InterPro" id="IPR012349">
    <property type="entry name" value="Split_barrel_FMN-bd"/>
</dbReference>
<keyword evidence="3" id="KW-1185">Reference proteome</keyword>
<dbReference type="STRING" id="645134.A0A0L0H6P6"/>
<organism evidence="2 3">
    <name type="scientific">Spizellomyces punctatus (strain DAOM BR117)</name>
    <dbReference type="NCBI Taxonomy" id="645134"/>
    <lineage>
        <taxon>Eukaryota</taxon>
        <taxon>Fungi</taxon>
        <taxon>Fungi incertae sedis</taxon>
        <taxon>Chytridiomycota</taxon>
        <taxon>Chytridiomycota incertae sedis</taxon>
        <taxon>Chytridiomycetes</taxon>
        <taxon>Spizellomycetales</taxon>
        <taxon>Spizellomycetaceae</taxon>
        <taxon>Spizellomyces</taxon>
    </lineage>
</organism>
<accession>A0A0L0H6P6</accession>
<dbReference type="InterPro" id="IPR038725">
    <property type="entry name" value="YdaG_split_barrel_FMN-bd"/>
</dbReference>
<dbReference type="InParanoid" id="A0A0L0H6P6"/>
<feature type="domain" description="General stress protein FMN-binding split barrel" evidence="1">
    <location>
        <begin position="1"/>
        <end position="140"/>
    </location>
</feature>
<dbReference type="Gene3D" id="2.30.110.10">
    <property type="entry name" value="Electron Transport, Fmn-binding Protein, Chain A"/>
    <property type="match status" value="1"/>
</dbReference>
<protein>
    <recommendedName>
        <fullName evidence="1">General stress protein FMN-binding split barrel domain-containing protein</fullName>
    </recommendedName>
</protein>
<dbReference type="OMA" id="AKAWWDS"/>
<dbReference type="EMBL" id="KQ257466">
    <property type="protein sequence ID" value="KNC96912.1"/>
    <property type="molecule type" value="Genomic_DNA"/>
</dbReference>
<name>A0A0L0H6P6_SPIPD</name>
<reference evidence="2 3" key="1">
    <citation type="submission" date="2009-08" db="EMBL/GenBank/DDBJ databases">
        <title>The Genome Sequence of Spizellomyces punctatus strain DAOM BR117.</title>
        <authorList>
            <consortium name="The Broad Institute Genome Sequencing Platform"/>
            <person name="Russ C."/>
            <person name="Cuomo C."/>
            <person name="Shea T."/>
            <person name="Young S.K."/>
            <person name="Zeng Q."/>
            <person name="Koehrsen M."/>
            <person name="Haas B."/>
            <person name="Borodovsky M."/>
            <person name="Guigo R."/>
            <person name="Alvarado L."/>
            <person name="Berlin A."/>
            <person name="Bochicchio J."/>
            <person name="Borenstein D."/>
            <person name="Chapman S."/>
            <person name="Chen Z."/>
            <person name="Engels R."/>
            <person name="Freedman E."/>
            <person name="Gellesch M."/>
            <person name="Goldberg J."/>
            <person name="Griggs A."/>
            <person name="Gujja S."/>
            <person name="Heiman D."/>
            <person name="Hepburn T."/>
            <person name="Howarth C."/>
            <person name="Jen D."/>
            <person name="Larson L."/>
            <person name="Lewis B."/>
            <person name="Mehta T."/>
            <person name="Park D."/>
            <person name="Pearson M."/>
            <person name="Roberts A."/>
            <person name="Saif S."/>
            <person name="Shenoy N."/>
            <person name="Sisk P."/>
            <person name="Stolte C."/>
            <person name="Sykes S."/>
            <person name="Thomson T."/>
            <person name="Walk T."/>
            <person name="White J."/>
            <person name="Yandava C."/>
            <person name="Burger G."/>
            <person name="Gray M.W."/>
            <person name="Holland P.W.H."/>
            <person name="King N."/>
            <person name="Lang F.B.F."/>
            <person name="Roger A.J."/>
            <person name="Ruiz-Trillo I."/>
            <person name="Lander E."/>
            <person name="Nusbaum C."/>
        </authorList>
    </citation>
    <scope>NUCLEOTIDE SEQUENCE [LARGE SCALE GENOMIC DNA]</scope>
    <source>
        <strain evidence="2 3">DAOM BR117</strain>
    </source>
</reference>